<evidence type="ECO:0000256" key="4">
    <source>
        <dbReference type="ARBA" id="ARBA00022989"/>
    </source>
</evidence>
<dbReference type="InterPro" id="IPR004477">
    <property type="entry name" value="ComEC_N"/>
</dbReference>
<dbReference type="PANTHER" id="PTHR30619">
    <property type="entry name" value="DNA INTERNALIZATION/COMPETENCE PROTEIN COMEC/REC2"/>
    <property type="match status" value="1"/>
</dbReference>
<evidence type="ECO:0000256" key="7">
    <source>
        <dbReference type="SAM" id="Phobius"/>
    </source>
</evidence>
<dbReference type="GO" id="GO:0005886">
    <property type="term" value="C:plasma membrane"/>
    <property type="evidence" value="ECO:0007669"/>
    <property type="project" value="UniProtKB-SubCell"/>
</dbReference>
<feature type="transmembrane region" description="Helical" evidence="7">
    <location>
        <begin position="504"/>
        <end position="525"/>
    </location>
</feature>
<dbReference type="Proteomes" id="UP000281094">
    <property type="component" value="Unassembled WGS sequence"/>
</dbReference>
<feature type="transmembrane region" description="Helical" evidence="7">
    <location>
        <begin position="467"/>
        <end position="492"/>
    </location>
</feature>
<keyword evidence="4 7" id="KW-1133">Transmembrane helix</keyword>
<dbReference type="InterPro" id="IPR052159">
    <property type="entry name" value="Competence_DNA_uptake"/>
</dbReference>
<evidence type="ECO:0000256" key="5">
    <source>
        <dbReference type="ARBA" id="ARBA00023136"/>
    </source>
</evidence>
<feature type="region of interest" description="Disordered" evidence="6">
    <location>
        <begin position="771"/>
        <end position="794"/>
    </location>
</feature>
<feature type="transmembrane region" description="Helical" evidence="7">
    <location>
        <begin position="563"/>
        <end position="581"/>
    </location>
</feature>
<comment type="subcellular location">
    <subcellularLocation>
        <location evidence="1">Cell membrane</location>
        <topology evidence="1">Multi-pass membrane protein</topology>
    </subcellularLocation>
</comment>
<keyword evidence="5 7" id="KW-0472">Membrane</keyword>
<dbReference type="Pfam" id="PF03772">
    <property type="entry name" value="Competence"/>
    <property type="match status" value="1"/>
</dbReference>
<sequence length="794" mass="85337">MSMNPVSGQRDIDERRLVDGVVSHLRGDPATDARSSFEPGIEKRSTNSAQRMAQALRGTFRKARSLLIEETERGSLFVASALLFASGAFLYFAMRAPLEHWQLIAIGTPALAIAFVRRGRMSGAIFLLLFAMLAGAATAAMHVAFRNHQTLGSPVATVLTGRILNSERLGDGRRRLVLSVVETTRPELRYAPDKVRVTIRGGSSEAQAGEVVRLRARLLPPSGPVRPGGYDFSFNAWFDGLGAIGFALGKMERVKIAPSPDMAEQVKARVNRLRETIDRRIAMVLNGPSAAIASALIAGYGAAIGDDEREALRVSGLAHVLSISGLHMALAAGTVIGAIRLALALFPTMAARYSIRKWAAAGGLLAAGGYLVLSGAAIATQRSFIMLAIMLAALLCDRTAITMRNLALAMVLVVLIAPHEVIGPSFQMSFAATAALIAAYRSHSLWQRRRHLARESRAGAGLLNLPVRFGAGILATTLIAGAATTIFALWHFQRVAPLAPLGNLLAAPVISILVMPMAVLSLLLMPFGLEAPFLKLMGEGIEAMLWIARFVSEISPPDRAGLVAGQGVMLLTIALALFAVLQTALRWTALPFAIIGLGLLGTGERPAGFILDNGRAVALAGAEGTMISNRARLSNFVGDQWMAALGAERLIGPQKVVEPSGAPMIARSDERFFCSERLCLYDPPDSLPIIWLKYAEDRASWCGRAAIIVIGDTTQPKAGRCSTRSPTLTIDRMDLAKHGSAALWRKEGGGWSVSYSFKDMSMPWHDARRWSRPARGLPDWTPRKRDTSGDKDKP</sequence>
<evidence type="ECO:0000256" key="3">
    <source>
        <dbReference type="ARBA" id="ARBA00022692"/>
    </source>
</evidence>
<comment type="caution">
    <text evidence="10">The sequence shown here is derived from an EMBL/GenBank/DDBJ whole genome shotgun (WGS) entry which is preliminary data.</text>
</comment>
<dbReference type="PANTHER" id="PTHR30619:SF1">
    <property type="entry name" value="RECOMBINATION PROTEIN 2"/>
    <property type="match status" value="1"/>
</dbReference>
<keyword evidence="3 7" id="KW-0812">Transmembrane</keyword>
<evidence type="ECO:0000313" key="10">
    <source>
        <dbReference type="EMBL" id="RLQ87965.1"/>
    </source>
</evidence>
<feature type="transmembrane region" description="Helical" evidence="7">
    <location>
        <begin position="406"/>
        <end position="422"/>
    </location>
</feature>
<feature type="region of interest" description="Disordered" evidence="6">
    <location>
        <begin position="26"/>
        <end position="48"/>
    </location>
</feature>
<feature type="compositionally biased region" description="Basic and acidic residues" evidence="6">
    <location>
        <begin position="781"/>
        <end position="794"/>
    </location>
</feature>
<keyword evidence="2" id="KW-1003">Cell membrane</keyword>
<protein>
    <submittedName>
        <fullName evidence="10">ComEC family competence protein</fullName>
    </submittedName>
</protein>
<gene>
    <name evidence="10" type="ORF">D8780_06845</name>
</gene>
<accession>A0A3L7JCC5</accession>
<evidence type="ECO:0000313" key="11">
    <source>
        <dbReference type="Proteomes" id="UP000281094"/>
    </source>
</evidence>
<keyword evidence="11" id="KW-1185">Reference proteome</keyword>
<feature type="transmembrane region" description="Helical" evidence="7">
    <location>
        <begin position="232"/>
        <end position="249"/>
    </location>
</feature>
<dbReference type="EMBL" id="RCWN01000001">
    <property type="protein sequence ID" value="RLQ87965.1"/>
    <property type="molecule type" value="Genomic_DNA"/>
</dbReference>
<feature type="domain" description="ComEC/Rec2-related protein" evidence="8">
    <location>
        <begin position="296"/>
        <end position="578"/>
    </location>
</feature>
<evidence type="ECO:0000256" key="6">
    <source>
        <dbReference type="SAM" id="MobiDB-lite"/>
    </source>
</evidence>
<dbReference type="AlphaFoldDB" id="A0A3L7JCC5"/>
<feature type="transmembrane region" description="Helical" evidence="7">
    <location>
        <begin position="74"/>
        <end position="94"/>
    </location>
</feature>
<feature type="transmembrane region" description="Helical" evidence="7">
    <location>
        <begin position="123"/>
        <end position="145"/>
    </location>
</feature>
<feature type="domain" description="DUF4131" evidence="9">
    <location>
        <begin position="97"/>
        <end position="232"/>
    </location>
</feature>
<feature type="transmembrane region" description="Helical" evidence="7">
    <location>
        <begin position="384"/>
        <end position="401"/>
    </location>
</feature>
<organism evidence="10 11">
    <name type="scientific">Notoacmeibacter ruber</name>
    <dbReference type="NCBI Taxonomy" id="2670375"/>
    <lineage>
        <taxon>Bacteria</taxon>
        <taxon>Pseudomonadati</taxon>
        <taxon>Pseudomonadota</taxon>
        <taxon>Alphaproteobacteria</taxon>
        <taxon>Hyphomicrobiales</taxon>
        <taxon>Notoacmeibacteraceae</taxon>
        <taxon>Notoacmeibacter</taxon>
    </lineage>
</organism>
<dbReference type="InterPro" id="IPR025405">
    <property type="entry name" value="DUF4131"/>
</dbReference>
<evidence type="ECO:0000259" key="9">
    <source>
        <dbReference type="Pfam" id="PF13567"/>
    </source>
</evidence>
<name>A0A3L7JCC5_9HYPH</name>
<dbReference type="Pfam" id="PF13567">
    <property type="entry name" value="DUF4131"/>
    <property type="match status" value="1"/>
</dbReference>
<feature type="transmembrane region" description="Helical" evidence="7">
    <location>
        <begin position="358"/>
        <end position="378"/>
    </location>
</feature>
<evidence type="ECO:0000256" key="1">
    <source>
        <dbReference type="ARBA" id="ARBA00004651"/>
    </source>
</evidence>
<evidence type="ECO:0000259" key="8">
    <source>
        <dbReference type="Pfam" id="PF03772"/>
    </source>
</evidence>
<proteinExistence type="predicted"/>
<evidence type="ECO:0000256" key="2">
    <source>
        <dbReference type="ARBA" id="ARBA00022475"/>
    </source>
</evidence>
<dbReference type="NCBIfam" id="TIGR00360">
    <property type="entry name" value="ComEC_N-term"/>
    <property type="match status" value="1"/>
</dbReference>
<reference evidence="10 11" key="1">
    <citation type="submission" date="2018-10" db="EMBL/GenBank/DDBJ databases">
        <title>Notoacmeibacter sp. M2BS9Y-3-1, whole genome shotgun sequence.</title>
        <authorList>
            <person name="Tuo L."/>
        </authorList>
    </citation>
    <scope>NUCLEOTIDE SEQUENCE [LARGE SCALE GENOMIC DNA]</scope>
    <source>
        <strain evidence="10 11">M2BS9Y-3-1</strain>
    </source>
</reference>
<feature type="transmembrane region" description="Helical" evidence="7">
    <location>
        <begin position="323"/>
        <end position="346"/>
    </location>
</feature>
<feature type="transmembrane region" description="Helical" evidence="7">
    <location>
        <begin position="100"/>
        <end position="116"/>
    </location>
</feature>
<feature type="transmembrane region" description="Helical" evidence="7">
    <location>
        <begin position="281"/>
        <end position="303"/>
    </location>
</feature>